<dbReference type="OMA" id="TIPHVKL"/>
<feature type="region of interest" description="Disordered" evidence="2">
    <location>
        <begin position="289"/>
        <end position="328"/>
    </location>
</feature>
<dbReference type="InterPro" id="IPR047329">
    <property type="entry name" value="RUN_SNX29"/>
</dbReference>
<dbReference type="SUPFAM" id="SSF64268">
    <property type="entry name" value="PX domain"/>
    <property type="match status" value="1"/>
</dbReference>
<dbReference type="SMART" id="SM00312">
    <property type="entry name" value="PX"/>
    <property type="match status" value="1"/>
</dbReference>
<dbReference type="Gene3D" id="3.30.1520.10">
    <property type="entry name" value="Phox-like domain"/>
    <property type="match status" value="1"/>
</dbReference>
<gene>
    <name evidence="5" type="ORF">HERILL_LOCUS13263</name>
</gene>
<dbReference type="InterPro" id="IPR001683">
    <property type="entry name" value="PX_dom"/>
</dbReference>
<evidence type="ECO:0008006" key="7">
    <source>
        <dbReference type="Google" id="ProtNLM"/>
    </source>
</evidence>
<dbReference type="PROSITE" id="PS50195">
    <property type="entry name" value="PX"/>
    <property type="match status" value="1"/>
</dbReference>
<proteinExistence type="predicted"/>
<keyword evidence="1" id="KW-0175">Coiled coil</keyword>
<dbReference type="SMART" id="SM00593">
    <property type="entry name" value="RUN"/>
    <property type="match status" value="1"/>
</dbReference>
<dbReference type="FunCoup" id="A0A7R8V359">
    <property type="interactions" value="142"/>
</dbReference>
<dbReference type="PANTHER" id="PTHR47194:SF3">
    <property type="entry name" value="SORTING NEXIN 29"/>
    <property type="match status" value="1"/>
</dbReference>
<dbReference type="Proteomes" id="UP000594454">
    <property type="component" value="Chromosome 5"/>
</dbReference>
<dbReference type="PROSITE" id="PS50826">
    <property type="entry name" value="RUN"/>
    <property type="match status" value="1"/>
</dbReference>
<sequence length="489" mass="55279">MGDTLLGSVFTLHEAKQHAPSQQVLNDLRDLVKRCQTKYGGKKELATDEDDLIVKLCNSWEAVLSHGLKAPHTSVLKNVQDIVSGNSTEATFWDVFQVHLTNHERERYESLQHVWTNRGKTKALIRSALNERSLERYILMWLADPSLKNIYEPWACLLDNETVNLLPSMAAGLSSILFSIIADTPTINVTKTDLRKTEPVIAAPRAVGPSKKSVRVKRQIVSFDDKPTVDFSNLNNGNNDSSTYLSTSPITTIYGREDYVAAPIDIESYFPKPEVVFLDDNDILHSEDEALTKSSPSVSNTTAEVSTSSCHSEDRFSVESSNSSTDSKNNATVALLEERIKELTERCTFLESRVASLSLENCNLRRLVNMNNKSLEFIVSIPRVVLLRSGARKYYAYHIHVNSTNGLDEWTTLRRYSEFYKLHSLHKENPSVKALDFPPKKALGNMDISFVEDRRQRLQVYLRHLLAILPDVISCKTRAELQSKFPFLK</sequence>
<dbReference type="CDD" id="cd17689">
    <property type="entry name" value="RUN_SNX29"/>
    <property type="match status" value="1"/>
</dbReference>
<dbReference type="PANTHER" id="PTHR47194">
    <property type="entry name" value="SORTING NEXIN-29-RELATED"/>
    <property type="match status" value="1"/>
</dbReference>
<dbReference type="EMBL" id="LR899013">
    <property type="protein sequence ID" value="CAD7090805.1"/>
    <property type="molecule type" value="Genomic_DNA"/>
</dbReference>
<evidence type="ECO:0000313" key="5">
    <source>
        <dbReference type="EMBL" id="CAD7090805.1"/>
    </source>
</evidence>
<protein>
    <recommendedName>
        <fullName evidence="7">Sorting nexin-29</fullName>
    </recommendedName>
</protein>
<evidence type="ECO:0000313" key="6">
    <source>
        <dbReference type="Proteomes" id="UP000594454"/>
    </source>
</evidence>
<evidence type="ECO:0000259" key="4">
    <source>
        <dbReference type="PROSITE" id="PS50826"/>
    </source>
</evidence>
<evidence type="ECO:0000256" key="1">
    <source>
        <dbReference type="SAM" id="Coils"/>
    </source>
</evidence>
<evidence type="ECO:0000259" key="3">
    <source>
        <dbReference type="PROSITE" id="PS50195"/>
    </source>
</evidence>
<feature type="compositionally biased region" description="Polar residues" evidence="2">
    <location>
        <begin position="292"/>
        <end position="310"/>
    </location>
</feature>
<dbReference type="InParanoid" id="A0A7R8V359"/>
<dbReference type="Pfam" id="PF02759">
    <property type="entry name" value="RUN"/>
    <property type="match status" value="1"/>
</dbReference>
<organism evidence="5 6">
    <name type="scientific">Hermetia illucens</name>
    <name type="common">Black soldier fly</name>
    <dbReference type="NCBI Taxonomy" id="343691"/>
    <lineage>
        <taxon>Eukaryota</taxon>
        <taxon>Metazoa</taxon>
        <taxon>Ecdysozoa</taxon>
        <taxon>Arthropoda</taxon>
        <taxon>Hexapoda</taxon>
        <taxon>Insecta</taxon>
        <taxon>Pterygota</taxon>
        <taxon>Neoptera</taxon>
        <taxon>Endopterygota</taxon>
        <taxon>Diptera</taxon>
        <taxon>Brachycera</taxon>
        <taxon>Stratiomyomorpha</taxon>
        <taxon>Stratiomyidae</taxon>
        <taxon>Hermetiinae</taxon>
        <taxon>Hermetia</taxon>
    </lineage>
</organism>
<dbReference type="GO" id="GO:0035091">
    <property type="term" value="F:phosphatidylinositol binding"/>
    <property type="evidence" value="ECO:0007669"/>
    <property type="project" value="InterPro"/>
</dbReference>
<dbReference type="InterPro" id="IPR036871">
    <property type="entry name" value="PX_dom_sf"/>
</dbReference>
<feature type="compositionally biased region" description="Polar residues" evidence="2">
    <location>
        <begin position="318"/>
        <end position="328"/>
    </location>
</feature>
<dbReference type="SUPFAM" id="SSF140741">
    <property type="entry name" value="RUN domain-like"/>
    <property type="match status" value="1"/>
</dbReference>
<dbReference type="InterPro" id="IPR037213">
    <property type="entry name" value="Run_dom_sf"/>
</dbReference>
<feature type="domain" description="RUN" evidence="4">
    <location>
        <begin position="47"/>
        <end position="185"/>
    </location>
</feature>
<keyword evidence="6" id="KW-1185">Reference proteome</keyword>
<dbReference type="InterPro" id="IPR004012">
    <property type="entry name" value="Run_dom"/>
</dbReference>
<dbReference type="AlphaFoldDB" id="A0A7R8V359"/>
<feature type="domain" description="PX" evidence="3">
    <location>
        <begin position="375"/>
        <end position="489"/>
    </location>
</feature>
<dbReference type="Gene3D" id="1.20.58.900">
    <property type="match status" value="1"/>
</dbReference>
<accession>A0A7R8V359</accession>
<dbReference type="OrthoDB" id="93876at2759"/>
<reference evidence="5 6" key="1">
    <citation type="submission" date="2020-11" db="EMBL/GenBank/DDBJ databases">
        <authorList>
            <person name="Wallbank WR R."/>
            <person name="Pardo Diaz C."/>
            <person name="Kozak K."/>
            <person name="Martin S."/>
            <person name="Jiggins C."/>
            <person name="Moest M."/>
            <person name="Warren A I."/>
            <person name="Generalovic N T."/>
            <person name="Byers J.R.P. K."/>
            <person name="Montejo-Kovacevich G."/>
            <person name="Yen C E."/>
        </authorList>
    </citation>
    <scope>NUCLEOTIDE SEQUENCE [LARGE SCALE GENOMIC DNA]</scope>
</reference>
<feature type="coiled-coil region" evidence="1">
    <location>
        <begin position="333"/>
        <end position="360"/>
    </location>
</feature>
<dbReference type="Pfam" id="PF00787">
    <property type="entry name" value="PX"/>
    <property type="match status" value="1"/>
</dbReference>
<evidence type="ECO:0000256" key="2">
    <source>
        <dbReference type="SAM" id="MobiDB-lite"/>
    </source>
</evidence>
<name>A0A7R8V359_HERIL</name>